<dbReference type="EC" id="2.5.1.32" evidence="3"/>
<dbReference type="InterPro" id="IPR008949">
    <property type="entry name" value="Isoprenoid_synthase_dom_sf"/>
</dbReference>
<dbReference type="SFLD" id="SFLDG01212">
    <property type="entry name" value="Phytoene_synthase_like"/>
    <property type="match status" value="1"/>
</dbReference>
<dbReference type="PANTHER" id="PTHR31480">
    <property type="entry name" value="BIFUNCTIONAL LYCOPENE CYCLASE/PHYTOENE SYNTHASE"/>
    <property type="match status" value="1"/>
</dbReference>
<feature type="transmembrane region" description="Helical" evidence="6">
    <location>
        <begin position="198"/>
        <end position="218"/>
    </location>
</feature>
<accession>A0A7J0FV38</accession>
<dbReference type="InterPro" id="IPR002060">
    <property type="entry name" value="Squ/phyt_synthse"/>
</dbReference>
<keyword evidence="6" id="KW-0472">Membrane</keyword>
<dbReference type="InterPro" id="IPR033904">
    <property type="entry name" value="Trans_IPPS_HH"/>
</dbReference>
<evidence type="ECO:0000256" key="1">
    <source>
        <dbReference type="ARBA" id="ARBA00001805"/>
    </source>
</evidence>
<evidence type="ECO:0000256" key="3">
    <source>
        <dbReference type="ARBA" id="ARBA00012396"/>
    </source>
</evidence>
<dbReference type="Pfam" id="PF00494">
    <property type="entry name" value="SQS_PSY"/>
    <property type="match status" value="1"/>
</dbReference>
<keyword evidence="4" id="KW-0125">Carotenoid biosynthesis</keyword>
<dbReference type="GO" id="GO:0016117">
    <property type="term" value="P:carotenoid biosynthetic process"/>
    <property type="evidence" value="ECO:0007669"/>
    <property type="project" value="UniProtKB-KW"/>
</dbReference>
<organism evidence="7 8">
    <name type="scientific">Actinidia rufa</name>
    <dbReference type="NCBI Taxonomy" id="165716"/>
    <lineage>
        <taxon>Eukaryota</taxon>
        <taxon>Viridiplantae</taxon>
        <taxon>Streptophyta</taxon>
        <taxon>Embryophyta</taxon>
        <taxon>Tracheophyta</taxon>
        <taxon>Spermatophyta</taxon>
        <taxon>Magnoliopsida</taxon>
        <taxon>eudicotyledons</taxon>
        <taxon>Gunneridae</taxon>
        <taxon>Pentapetalae</taxon>
        <taxon>asterids</taxon>
        <taxon>Ericales</taxon>
        <taxon>Actinidiaceae</taxon>
        <taxon>Actinidia</taxon>
    </lineage>
</organism>
<evidence type="ECO:0000313" key="7">
    <source>
        <dbReference type="EMBL" id="GFZ02546.1"/>
    </source>
</evidence>
<keyword evidence="6" id="KW-0812">Transmembrane</keyword>
<dbReference type="SUPFAM" id="SSF48576">
    <property type="entry name" value="Terpenoid synthases"/>
    <property type="match status" value="1"/>
</dbReference>
<keyword evidence="6" id="KW-1133">Transmembrane helix</keyword>
<sequence length="366" mass="42080">MAKNGIAHQGRFNVCCVIALPTRPAPPSLPGIENPTKFLHERVKLLVERQHTHARELKKDRPLDLSQAQVDGIPRSHLLDIAYEQGRQLFAKDKDPFGYGTLFMNPDKQKPFWAIWVWGRRLDEFVDGVNGSHTTDEALDRWGQSTLDAFKGRPWDIYDVALADTVSKYPIDIQLFKDLIEGTRSDMRKKRFETFEDLYLYKYYSCTTLFLMFIPMMGIAPESKASLESIYHAGIIFGAGLSLTDSLRDVGEDARMGRIYIPRDELLQAGLSEEDVFRGEVTDKWRKFMKGQIKRAREYLDEGAQIITELHGDVRCALWTTMLMYRQHLDMIEANDYNNFTKKVSVGNARKFATLMVAYGKSIGWF</sequence>
<dbReference type="CDD" id="cd00683">
    <property type="entry name" value="Trans_IPPS_HH"/>
    <property type="match status" value="1"/>
</dbReference>
<evidence type="ECO:0000256" key="6">
    <source>
        <dbReference type="SAM" id="Phobius"/>
    </source>
</evidence>
<comment type="caution">
    <text evidence="7">The sequence shown here is derived from an EMBL/GenBank/DDBJ whole genome shotgun (WGS) entry which is preliminary data.</text>
</comment>
<gene>
    <name evidence="7" type="ORF">Acr_15g0011540</name>
</gene>
<dbReference type="InterPro" id="IPR044843">
    <property type="entry name" value="Trans_IPPS_bact-type"/>
</dbReference>
<evidence type="ECO:0000313" key="8">
    <source>
        <dbReference type="Proteomes" id="UP000585474"/>
    </source>
</evidence>
<dbReference type="Gene3D" id="1.10.600.10">
    <property type="entry name" value="Farnesyl Diphosphate Synthase"/>
    <property type="match status" value="1"/>
</dbReference>
<dbReference type="Proteomes" id="UP000585474">
    <property type="component" value="Unassembled WGS sequence"/>
</dbReference>
<dbReference type="AlphaFoldDB" id="A0A7J0FV38"/>
<comment type="similarity">
    <text evidence="2">Belongs to the phytoene/squalene synthase family.</text>
</comment>
<dbReference type="GO" id="GO:0051996">
    <property type="term" value="F:squalene synthase [NAD(P)H] activity"/>
    <property type="evidence" value="ECO:0007669"/>
    <property type="project" value="InterPro"/>
</dbReference>
<evidence type="ECO:0000256" key="5">
    <source>
        <dbReference type="ARBA" id="ARBA00023229"/>
    </source>
</evidence>
<proteinExistence type="inferred from homology"/>
<reference evidence="7 8" key="1">
    <citation type="submission" date="2019-07" db="EMBL/GenBank/DDBJ databases">
        <title>De Novo Assembly of kiwifruit Actinidia rufa.</title>
        <authorList>
            <person name="Sugita-Konishi S."/>
            <person name="Sato K."/>
            <person name="Mori E."/>
            <person name="Abe Y."/>
            <person name="Kisaki G."/>
            <person name="Hamano K."/>
            <person name="Suezawa K."/>
            <person name="Otani M."/>
            <person name="Fukuda T."/>
            <person name="Manabe T."/>
            <person name="Gomi K."/>
            <person name="Tabuchi M."/>
            <person name="Akimitsu K."/>
            <person name="Kataoka I."/>
        </authorList>
    </citation>
    <scope>NUCLEOTIDE SEQUENCE [LARGE SCALE GENOMIC DNA]</scope>
    <source>
        <strain evidence="8">cv. Fuchu</strain>
    </source>
</reference>
<evidence type="ECO:0000256" key="2">
    <source>
        <dbReference type="ARBA" id="ARBA00006251"/>
    </source>
</evidence>
<comment type="catalytic activity">
    <reaction evidence="1">
        <text>2 (2E,6E,10E)-geranylgeranyl diphosphate = 15-cis-phytoene + 2 diphosphate</text>
        <dbReference type="Rhea" id="RHEA:34475"/>
        <dbReference type="ChEBI" id="CHEBI:27787"/>
        <dbReference type="ChEBI" id="CHEBI:33019"/>
        <dbReference type="ChEBI" id="CHEBI:58756"/>
        <dbReference type="EC" id="2.5.1.32"/>
    </reaction>
</comment>
<dbReference type="SFLD" id="SFLDG01018">
    <property type="entry name" value="Squalene/Phytoene_Synthase_Lik"/>
    <property type="match status" value="1"/>
</dbReference>
<name>A0A7J0FV38_9ERIC</name>
<evidence type="ECO:0000256" key="4">
    <source>
        <dbReference type="ARBA" id="ARBA00022746"/>
    </source>
</evidence>
<dbReference type="OrthoDB" id="1710231at2759"/>
<protein>
    <recommendedName>
        <fullName evidence="3">15-cis-phytoene synthase</fullName>
        <ecNumber evidence="3">2.5.1.32</ecNumber>
    </recommendedName>
</protein>
<dbReference type="EMBL" id="BJWL01000015">
    <property type="protein sequence ID" value="GFZ02546.1"/>
    <property type="molecule type" value="Genomic_DNA"/>
</dbReference>
<dbReference type="GO" id="GO:0004311">
    <property type="term" value="F:geranylgeranyl diphosphate synthase activity"/>
    <property type="evidence" value="ECO:0007669"/>
    <property type="project" value="InterPro"/>
</dbReference>
<dbReference type="GO" id="GO:0046905">
    <property type="term" value="F:15-cis-phytoene synthase activity"/>
    <property type="evidence" value="ECO:0007669"/>
    <property type="project" value="UniProtKB-EC"/>
</dbReference>
<keyword evidence="8" id="KW-1185">Reference proteome</keyword>
<keyword evidence="5" id="KW-0414">Isoprene biosynthesis</keyword>
<dbReference type="SFLD" id="SFLDS00005">
    <property type="entry name" value="Isoprenoid_Synthase_Type_I"/>
    <property type="match status" value="1"/>
</dbReference>